<keyword evidence="10" id="KW-1185">Reference proteome</keyword>
<dbReference type="GO" id="GO:0003688">
    <property type="term" value="F:DNA replication origin binding"/>
    <property type="evidence" value="ECO:0000318"/>
    <property type="project" value="GO_Central"/>
</dbReference>
<evidence type="ECO:0000313" key="9">
    <source>
        <dbReference type="EMBL" id="OAY44557.1"/>
    </source>
</evidence>
<evidence type="ECO:0000256" key="2">
    <source>
        <dbReference type="ARBA" id="ARBA00010977"/>
    </source>
</evidence>
<dbReference type="Pfam" id="PF07034">
    <property type="entry name" value="ORC3_N"/>
    <property type="match status" value="1"/>
</dbReference>
<feature type="compositionally biased region" description="Basic residues" evidence="6">
    <location>
        <begin position="37"/>
        <end position="49"/>
    </location>
</feature>
<name>A0A2C9VGU7_MANES</name>
<evidence type="ECO:0000313" key="10">
    <source>
        <dbReference type="Proteomes" id="UP000091857"/>
    </source>
</evidence>
<proteinExistence type="inferred from homology"/>
<keyword evidence="4" id="KW-0238">DNA-binding</keyword>
<dbReference type="Pfam" id="PF18137">
    <property type="entry name" value="WHD_ORC"/>
    <property type="match status" value="1"/>
</dbReference>
<dbReference type="InterPro" id="IPR045667">
    <property type="entry name" value="ORC3_N"/>
</dbReference>
<sequence length="742" mass="83473">MSLSAAATDSPPPPAPDITENNLQPFFVLHQVSPQKSNKKSTRTAKTRRRIDLTPSLPKSVENLEVEKAEEGDHGYVNKRMETFERVWSKIELTIKDVLRNLNISGFNEIHRWVRESFNTIKSFGTPSFPEATQSFPIVKDATSKQVFTGLVLTKNMEFVDDLLTFEELGLHLKSQGCHVANLSSLDFSVKNGIGGCLRSLLRQLVMVTLDAPDISILATWYREQGNCNNPVVIIIDDLERCCGPVLSDFILTLSEWAFKIPVILIMGVATTLDALRNTLPSNVLHHLRPCKFILGTPFERMDAIVEAVLVKQCSGFRIGHKVAVFMRNFFVSQDGTITSFIKALKIACAQHFSAEPLSFMLLWFLIEEDSQVLEGENYGLPSEALLKHAFDLPSYRRNKVTELNWDTLVHGLSELKNLQNQWSTVLLCIHEAVKSDKIHLLDLYCEALDPESGILRVSNAPKGIQKDSTISPGNKDMHKKYPSLQKGGFIWQAICKLRDLPAMQLCTLLKGWEKHTAGIPEIHDKVKELLSMLKFEDSKSLKGDLIDMSKRSASRSHLNLGKDSKAASEKAARLAEFMVGNYMQALECIAFHEVVCFKDVDKLQAALIGDPRRRIQVDLLEFHNIVQCSCCGRHGNTLLPSMHDSSIMHALAQEHGDLINLHDWYQSFKTVLLSSSNKWKNRVKHSPSPKKRKVTTEHAKPSEAAIQARFCKAVTELQISGLVRMPSKRRPDYVQRVAFGL</sequence>
<gene>
    <name evidence="9" type="ORF">MANES_08G160700v8</name>
</gene>
<dbReference type="AlphaFoldDB" id="A0A2C9VGU7"/>
<dbReference type="GO" id="GO:0031261">
    <property type="term" value="C:DNA replication preinitiation complex"/>
    <property type="evidence" value="ECO:0000318"/>
    <property type="project" value="GO_Central"/>
</dbReference>
<dbReference type="GO" id="GO:0005664">
    <property type="term" value="C:nuclear origin of replication recognition complex"/>
    <property type="evidence" value="ECO:0000318"/>
    <property type="project" value="GO_Central"/>
</dbReference>
<reference evidence="10" key="1">
    <citation type="journal article" date="2016" name="Nat. Biotechnol.">
        <title>Sequencing wild and cultivated cassava and related species reveals extensive interspecific hybridization and genetic diversity.</title>
        <authorList>
            <person name="Bredeson J.V."/>
            <person name="Lyons J.B."/>
            <person name="Prochnik S.E."/>
            <person name="Wu G.A."/>
            <person name="Ha C.M."/>
            <person name="Edsinger-Gonzales E."/>
            <person name="Grimwood J."/>
            <person name="Schmutz J."/>
            <person name="Rabbi I.Y."/>
            <person name="Egesi C."/>
            <person name="Nauluvula P."/>
            <person name="Lebot V."/>
            <person name="Ndunguru J."/>
            <person name="Mkamilo G."/>
            <person name="Bart R.S."/>
            <person name="Setter T.L."/>
            <person name="Gleadow R.M."/>
            <person name="Kulakow P."/>
            <person name="Ferguson M.E."/>
            <person name="Rounsley S."/>
            <person name="Rokhsar D.S."/>
        </authorList>
    </citation>
    <scope>NUCLEOTIDE SEQUENCE [LARGE SCALE GENOMIC DNA]</scope>
    <source>
        <strain evidence="10">cv. AM560-2</strain>
    </source>
</reference>
<dbReference type="OrthoDB" id="10265211at2759"/>
<evidence type="ECO:0000256" key="5">
    <source>
        <dbReference type="ARBA" id="ARBA00023242"/>
    </source>
</evidence>
<dbReference type="Gramene" id="Manes.08G160700.1.v8.1">
    <property type="protein sequence ID" value="Manes.08G160700.1.v8.1.CDS"/>
    <property type="gene ID" value="Manes.08G160700.v8.1"/>
</dbReference>
<comment type="subcellular location">
    <subcellularLocation>
        <location evidence="1">Nucleus</location>
    </subcellularLocation>
</comment>
<dbReference type="PANTHER" id="PTHR12748:SF0">
    <property type="entry name" value="ORIGIN RECOGNITION COMPLEX SUBUNIT 3"/>
    <property type="match status" value="1"/>
</dbReference>
<evidence type="ECO:0000256" key="3">
    <source>
        <dbReference type="ARBA" id="ARBA00022705"/>
    </source>
</evidence>
<dbReference type="InterPro" id="IPR040855">
    <property type="entry name" value="ORC_WH_C"/>
</dbReference>
<evidence type="ECO:0000259" key="7">
    <source>
        <dbReference type="Pfam" id="PF07034"/>
    </source>
</evidence>
<dbReference type="GO" id="GO:0048527">
    <property type="term" value="P:lateral root development"/>
    <property type="evidence" value="ECO:0007669"/>
    <property type="project" value="EnsemblPlants"/>
</dbReference>
<evidence type="ECO:0000256" key="1">
    <source>
        <dbReference type="ARBA" id="ARBA00004123"/>
    </source>
</evidence>
<evidence type="ECO:0000256" key="6">
    <source>
        <dbReference type="SAM" id="MobiDB-lite"/>
    </source>
</evidence>
<comment type="similarity">
    <text evidence="2">Belongs to the ORC3 family.</text>
</comment>
<evidence type="ECO:0000259" key="8">
    <source>
        <dbReference type="Pfam" id="PF18137"/>
    </source>
</evidence>
<dbReference type="GO" id="GO:0005656">
    <property type="term" value="C:nuclear pre-replicative complex"/>
    <property type="evidence" value="ECO:0000318"/>
    <property type="project" value="GO_Central"/>
</dbReference>
<dbReference type="EMBL" id="CM004394">
    <property type="protein sequence ID" value="OAY44557.1"/>
    <property type="molecule type" value="Genomic_DNA"/>
</dbReference>
<keyword evidence="5" id="KW-0539">Nucleus</keyword>
<dbReference type="CDD" id="cd20704">
    <property type="entry name" value="Orc3"/>
    <property type="match status" value="1"/>
</dbReference>
<dbReference type="InterPro" id="IPR020795">
    <property type="entry name" value="ORC3"/>
</dbReference>
<accession>A0A2C9VGU7</accession>
<dbReference type="GO" id="GO:0009744">
    <property type="term" value="P:response to sucrose"/>
    <property type="evidence" value="ECO:0007669"/>
    <property type="project" value="EnsemblPlants"/>
</dbReference>
<protein>
    <submittedName>
        <fullName evidence="9">Uncharacterized protein</fullName>
    </submittedName>
</protein>
<evidence type="ECO:0000256" key="4">
    <source>
        <dbReference type="ARBA" id="ARBA00023125"/>
    </source>
</evidence>
<dbReference type="Proteomes" id="UP000091857">
    <property type="component" value="Chromosome 8"/>
</dbReference>
<feature type="domain" description="Origin recognition complex subunit 3 N-terminal" evidence="7">
    <location>
        <begin position="44"/>
        <end position="361"/>
    </location>
</feature>
<feature type="domain" description="Origin recognition complex subunit 3 winged helix C-terminal" evidence="8">
    <location>
        <begin position="613"/>
        <end position="740"/>
    </location>
</feature>
<dbReference type="GO" id="GO:0006270">
    <property type="term" value="P:DNA replication initiation"/>
    <property type="evidence" value="ECO:0000318"/>
    <property type="project" value="GO_Central"/>
</dbReference>
<dbReference type="STRING" id="3983.A0A2C9VGU7"/>
<comment type="caution">
    <text evidence="9">The sequence shown here is derived from an EMBL/GenBank/DDBJ whole genome shotgun (WGS) entry which is preliminary data.</text>
</comment>
<organism evidence="9 10">
    <name type="scientific">Manihot esculenta</name>
    <name type="common">Cassava</name>
    <name type="synonym">Jatropha manihot</name>
    <dbReference type="NCBI Taxonomy" id="3983"/>
    <lineage>
        <taxon>Eukaryota</taxon>
        <taxon>Viridiplantae</taxon>
        <taxon>Streptophyta</taxon>
        <taxon>Embryophyta</taxon>
        <taxon>Tracheophyta</taxon>
        <taxon>Spermatophyta</taxon>
        <taxon>Magnoliopsida</taxon>
        <taxon>eudicotyledons</taxon>
        <taxon>Gunneridae</taxon>
        <taxon>Pentapetalae</taxon>
        <taxon>rosids</taxon>
        <taxon>fabids</taxon>
        <taxon>Malpighiales</taxon>
        <taxon>Euphorbiaceae</taxon>
        <taxon>Crotonoideae</taxon>
        <taxon>Manihoteae</taxon>
        <taxon>Manihot</taxon>
    </lineage>
</organism>
<dbReference type="PANTHER" id="PTHR12748">
    <property type="entry name" value="ORIGIN RECOGNITION COMPLEX SUBUNIT 3"/>
    <property type="match status" value="1"/>
</dbReference>
<feature type="region of interest" description="Disordered" evidence="6">
    <location>
        <begin position="1"/>
        <end position="56"/>
    </location>
</feature>
<keyword evidence="3" id="KW-0235">DNA replication</keyword>